<dbReference type="EMBL" id="DNAA01000204">
    <property type="protein sequence ID" value="HBA09569.1"/>
    <property type="molecule type" value="Genomic_DNA"/>
</dbReference>
<dbReference type="NCBIfam" id="TIGR03635">
    <property type="entry name" value="uS17_bact"/>
    <property type="match status" value="1"/>
</dbReference>
<comment type="function">
    <text evidence="6">One of the primary rRNA binding proteins, it binds specifically to the 5'-end of 16S ribosomal RNA.</text>
</comment>
<dbReference type="Proteomes" id="UP000264313">
    <property type="component" value="Unassembled WGS sequence"/>
</dbReference>
<protein>
    <recommendedName>
        <fullName evidence="6">Small ribosomal subunit protein uS17</fullName>
    </recommendedName>
</protein>
<dbReference type="GO" id="GO:0019843">
    <property type="term" value="F:rRNA binding"/>
    <property type="evidence" value="ECO:0007669"/>
    <property type="project" value="UniProtKB-UniRule"/>
</dbReference>
<evidence type="ECO:0000313" key="8">
    <source>
        <dbReference type="EMBL" id="HBA09569.1"/>
    </source>
</evidence>
<evidence type="ECO:0000256" key="5">
    <source>
        <dbReference type="ARBA" id="ARBA00023274"/>
    </source>
</evidence>
<comment type="similarity">
    <text evidence="1 6 7">Belongs to the universal ribosomal protein uS17 family.</text>
</comment>
<evidence type="ECO:0000256" key="4">
    <source>
        <dbReference type="ARBA" id="ARBA00022980"/>
    </source>
</evidence>
<dbReference type="PRINTS" id="PR00973">
    <property type="entry name" value="RIBOSOMALS17"/>
</dbReference>
<name>A0A351RBZ8_9PROT</name>
<dbReference type="HAMAP" id="MF_01345_B">
    <property type="entry name" value="Ribosomal_uS17_B"/>
    <property type="match status" value="1"/>
</dbReference>
<keyword evidence="5 6" id="KW-0687">Ribonucleoprotein</keyword>
<dbReference type="InterPro" id="IPR019979">
    <property type="entry name" value="Ribosomal_uS17_CS"/>
</dbReference>
<comment type="caution">
    <text evidence="8">The sequence shown here is derived from an EMBL/GenBank/DDBJ whole genome shotgun (WGS) entry which is preliminary data.</text>
</comment>
<dbReference type="Pfam" id="PF00366">
    <property type="entry name" value="Ribosomal_S17"/>
    <property type="match status" value="1"/>
</dbReference>
<dbReference type="InterPro" id="IPR012340">
    <property type="entry name" value="NA-bd_OB-fold"/>
</dbReference>
<dbReference type="OMA" id="HPMYGKF"/>
<keyword evidence="4 6" id="KW-0689">Ribosomal protein</keyword>
<dbReference type="CDD" id="cd00364">
    <property type="entry name" value="Ribosomal_uS17"/>
    <property type="match status" value="1"/>
</dbReference>
<evidence type="ECO:0000256" key="2">
    <source>
        <dbReference type="ARBA" id="ARBA00022730"/>
    </source>
</evidence>
<evidence type="ECO:0000313" key="9">
    <source>
        <dbReference type="Proteomes" id="UP000264313"/>
    </source>
</evidence>
<dbReference type="PANTHER" id="PTHR10744:SF1">
    <property type="entry name" value="SMALL RIBOSOMAL SUBUNIT PROTEIN US17M"/>
    <property type="match status" value="1"/>
</dbReference>
<dbReference type="PROSITE" id="PS00056">
    <property type="entry name" value="RIBOSOMAL_S17"/>
    <property type="match status" value="1"/>
</dbReference>
<keyword evidence="2 6" id="KW-0699">rRNA-binding</keyword>
<evidence type="ECO:0000256" key="3">
    <source>
        <dbReference type="ARBA" id="ARBA00022884"/>
    </source>
</evidence>
<dbReference type="InterPro" id="IPR000266">
    <property type="entry name" value="Ribosomal_uS17"/>
</dbReference>
<dbReference type="GO" id="GO:0022627">
    <property type="term" value="C:cytosolic small ribosomal subunit"/>
    <property type="evidence" value="ECO:0007669"/>
    <property type="project" value="UniProtKB-UniRule"/>
</dbReference>
<keyword evidence="3 6" id="KW-0694">RNA-binding</keyword>
<organism evidence="8 9">
    <name type="scientific">Methylotenera mobilis</name>
    <dbReference type="NCBI Taxonomy" id="359408"/>
    <lineage>
        <taxon>Bacteria</taxon>
        <taxon>Pseudomonadati</taxon>
        <taxon>Pseudomonadota</taxon>
        <taxon>Betaproteobacteria</taxon>
        <taxon>Nitrosomonadales</taxon>
        <taxon>Methylophilaceae</taxon>
        <taxon>Methylotenera</taxon>
    </lineage>
</organism>
<comment type="subunit">
    <text evidence="6">Part of the 30S ribosomal subunit.</text>
</comment>
<evidence type="ECO:0000256" key="1">
    <source>
        <dbReference type="ARBA" id="ARBA00010254"/>
    </source>
</evidence>
<dbReference type="Gene3D" id="2.40.50.140">
    <property type="entry name" value="Nucleic acid-binding proteins"/>
    <property type="match status" value="1"/>
</dbReference>
<evidence type="ECO:0000256" key="6">
    <source>
        <dbReference type="HAMAP-Rule" id="MF_01345"/>
    </source>
</evidence>
<gene>
    <name evidence="6" type="primary">rpsQ</name>
    <name evidence="8" type="ORF">DCW48_08440</name>
</gene>
<dbReference type="GO" id="GO:0006412">
    <property type="term" value="P:translation"/>
    <property type="evidence" value="ECO:0007669"/>
    <property type="project" value="UniProtKB-UniRule"/>
</dbReference>
<dbReference type="SUPFAM" id="SSF50249">
    <property type="entry name" value="Nucleic acid-binding proteins"/>
    <property type="match status" value="1"/>
</dbReference>
<dbReference type="STRING" id="1132855.GCA_000384255_02520"/>
<evidence type="ECO:0000256" key="7">
    <source>
        <dbReference type="RuleBase" id="RU003872"/>
    </source>
</evidence>
<dbReference type="InterPro" id="IPR019984">
    <property type="entry name" value="Ribosomal_uS17_bact/chlr"/>
</dbReference>
<dbReference type="GO" id="GO:0003735">
    <property type="term" value="F:structural constituent of ribosome"/>
    <property type="evidence" value="ECO:0007669"/>
    <property type="project" value="UniProtKB-UniRule"/>
</dbReference>
<sequence>MTDTTKVVRSLTGRVVSDKMDKTVTVLVERKVKHPLIGKVVRQSKKFHAHDETNSCKEGDLVTIVESRPLSKTKTWVVKQA</sequence>
<dbReference type="AlphaFoldDB" id="A0A351RBZ8"/>
<accession>A0A351RBZ8</accession>
<dbReference type="NCBIfam" id="NF004123">
    <property type="entry name" value="PRK05610.1"/>
    <property type="match status" value="1"/>
</dbReference>
<reference evidence="8 9" key="1">
    <citation type="journal article" date="2018" name="Nat. Biotechnol.">
        <title>A standardized bacterial taxonomy based on genome phylogeny substantially revises the tree of life.</title>
        <authorList>
            <person name="Parks D.H."/>
            <person name="Chuvochina M."/>
            <person name="Waite D.W."/>
            <person name="Rinke C."/>
            <person name="Skarshewski A."/>
            <person name="Chaumeil P.A."/>
            <person name="Hugenholtz P."/>
        </authorList>
    </citation>
    <scope>NUCLEOTIDE SEQUENCE [LARGE SCALE GENOMIC DNA]</scope>
    <source>
        <strain evidence="8">UBA9958</strain>
    </source>
</reference>
<dbReference type="PANTHER" id="PTHR10744">
    <property type="entry name" value="40S RIBOSOMAL PROTEIN S11 FAMILY MEMBER"/>
    <property type="match status" value="1"/>
</dbReference>
<proteinExistence type="inferred from homology"/>